<dbReference type="Gene3D" id="3.30.530.20">
    <property type="match status" value="1"/>
</dbReference>
<dbReference type="InterPro" id="IPR023393">
    <property type="entry name" value="START-like_dom_sf"/>
</dbReference>
<dbReference type="InterPro" id="IPR015075">
    <property type="entry name" value="AtaL"/>
</dbReference>
<proteinExistence type="predicted"/>
<evidence type="ECO:0000313" key="2">
    <source>
        <dbReference type="Proteomes" id="UP000243797"/>
    </source>
</evidence>
<dbReference type="OrthoDB" id="2320332at2759"/>
<dbReference type="STRING" id="2082308.A0A2K1QGV0"/>
<dbReference type="AlphaFoldDB" id="A0A2K1QGV0"/>
<accession>A0A2K1QGV0</accession>
<evidence type="ECO:0000313" key="1">
    <source>
        <dbReference type="EMBL" id="PNS14122.1"/>
    </source>
</evidence>
<sequence length="161" mass="18037">MPTNIYLAYTAPINPAGAEPVLTKPQVWAGLQRKIRHAQEFVSAISTCDVITDDGEVEVVREVVFAADQTKRVKEVVKSYRPLKVDFHQPDGSLISNIVSDGPTSTEEDMFMTYTFQWLNQDAEPGSDEEKKLLEKFKGMAKMAVEGSIDTIRRMVKEGKI</sequence>
<dbReference type="Proteomes" id="UP000243797">
    <property type="component" value="Unassembled WGS sequence"/>
</dbReference>
<protein>
    <recommendedName>
        <fullName evidence="3">DUF1857-domain-containing protein</fullName>
    </recommendedName>
</protein>
<dbReference type="Pfam" id="PF08982">
    <property type="entry name" value="AtaL"/>
    <property type="match status" value="1"/>
</dbReference>
<comment type="caution">
    <text evidence="1">The sequence shown here is derived from an EMBL/GenBank/DDBJ whole genome shotgun (WGS) entry which is preliminary data.</text>
</comment>
<dbReference type="SUPFAM" id="SSF55961">
    <property type="entry name" value="Bet v1-like"/>
    <property type="match status" value="1"/>
</dbReference>
<evidence type="ECO:0008006" key="3">
    <source>
        <dbReference type="Google" id="ProtNLM"/>
    </source>
</evidence>
<name>A0A2K1QGV0_9PEZI</name>
<gene>
    <name evidence="1" type="ORF">CAC42_6635</name>
</gene>
<organism evidence="1 2">
    <name type="scientific">Sphaceloma murrayae</name>
    <dbReference type="NCBI Taxonomy" id="2082308"/>
    <lineage>
        <taxon>Eukaryota</taxon>
        <taxon>Fungi</taxon>
        <taxon>Dikarya</taxon>
        <taxon>Ascomycota</taxon>
        <taxon>Pezizomycotina</taxon>
        <taxon>Dothideomycetes</taxon>
        <taxon>Dothideomycetidae</taxon>
        <taxon>Myriangiales</taxon>
        <taxon>Elsinoaceae</taxon>
        <taxon>Sphaceloma</taxon>
    </lineage>
</organism>
<dbReference type="InParanoid" id="A0A2K1QGV0"/>
<dbReference type="EMBL" id="NKHZ01000088">
    <property type="protein sequence ID" value="PNS14122.1"/>
    <property type="molecule type" value="Genomic_DNA"/>
</dbReference>
<reference evidence="1 2" key="1">
    <citation type="submission" date="2017-06" db="EMBL/GenBank/DDBJ databases">
        <title>Draft genome sequence of a variant of Elsinoe murrayae.</title>
        <authorList>
            <person name="Cheng Q."/>
        </authorList>
    </citation>
    <scope>NUCLEOTIDE SEQUENCE [LARGE SCALE GENOMIC DNA]</scope>
    <source>
        <strain evidence="1 2">CQ-2017a</strain>
    </source>
</reference>
<keyword evidence="2" id="KW-1185">Reference proteome</keyword>